<dbReference type="GO" id="GO:0005794">
    <property type="term" value="C:Golgi apparatus"/>
    <property type="evidence" value="ECO:0000318"/>
    <property type="project" value="GO_Central"/>
</dbReference>
<dbReference type="InterPro" id="IPR004853">
    <property type="entry name" value="Sugar_P_trans_dom"/>
</dbReference>
<proteinExistence type="predicted"/>
<feature type="region of interest" description="Disordered" evidence="5">
    <location>
        <begin position="1"/>
        <end position="87"/>
    </location>
</feature>
<gene>
    <name evidence="8" type="ORF">DDB_G0304561</name>
</gene>
<dbReference type="Pfam" id="PF03151">
    <property type="entry name" value="TPT"/>
    <property type="match status" value="1"/>
</dbReference>
<evidence type="ECO:0000256" key="3">
    <source>
        <dbReference type="ARBA" id="ARBA00022989"/>
    </source>
</evidence>
<feature type="region of interest" description="Disordered" evidence="5">
    <location>
        <begin position="440"/>
        <end position="491"/>
    </location>
</feature>
<dbReference type="OMA" id="FIYATIS"/>
<reference evidence="8 9" key="1">
    <citation type="journal article" date="2005" name="Nature">
        <title>The genome of the social amoeba Dictyostelium discoideum.</title>
        <authorList>
            <consortium name="The Dictyostelium discoideum Sequencing Consortium"/>
            <person name="Eichinger L."/>
            <person name="Pachebat J.A."/>
            <person name="Glockner G."/>
            <person name="Rajandream M.A."/>
            <person name="Sucgang R."/>
            <person name="Berriman M."/>
            <person name="Song J."/>
            <person name="Olsen R."/>
            <person name="Szafranski K."/>
            <person name="Xu Q."/>
            <person name="Tunggal B."/>
            <person name="Kummerfeld S."/>
            <person name="Madera M."/>
            <person name="Konfortov B.A."/>
            <person name="Rivero F."/>
            <person name="Bankier A.T."/>
            <person name="Lehmann R."/>
            <person name="Hamlin N."/>
            <person name="Davies R."/>
            <person name="Gaudet P."/>
            <person name="Fey P."/>
            <person name="Pilcher K."/>
            <person name="Chen G."/>
            <person name="Saunders D."/>
            <person name="Sodergren E."/>
            <person name="Davis P."/>
            <person name="Kerhornou A."/>
            <person name="Nie X."/>
            <person name="Hall N."/>
            <person name="Anjard C."/>
            <person name="Hemphill L."/>
            <person name="Bason N."/>
            <person name="Farbrother P."/>
            <person name="Desany B."/>
            <person name="Just E."/>
            <person name="Morio T."/>
            <person name="Rost R."/>
            <person name="Churcher C."/>
            <person name="Cooper J."/>
            <person name="Haydock S."/>
            <person name="van Driessche N."/>
            <person name="Cronin A."/>
            <person name="Goodhead I."/>
            <person name="Muzny D."/>
            <person name="Mourier T."/>
            <person name="Pain A."/>
            <person name="Lu M."/>
            <person name="Harper D."/>
            <person name="Lindsay R."/>
            <person name="Hauser H."/>
            <person name="James K."/>
            <person name="Quiles M."/>
            <person name="Madan Babu M."/>
            <person name="Saito T."/>
            <person name="Buchrieser C."/>
            <person name="Wardroper A."/>
            <person name="Felder M."/>
            <person name="Thangavelu M."/>
            <person name="Johnson D."/>
            <person name="Knights A."/>
            <person name="Loulseged H."/>
            <person name="Mungall K."/>
            <person name="Oliver K."/>
            <person name="Price C."/>
            <person name="Quail M.A."/>
            <person name="Urushihara H."/>
            <person name="Hernandez J."/>
            <person name="Rabbinowitsch E."/>
            <person name="Steffen D."/>
            <person name="Sanders M."/>
            <person name="Ma J."/>
            <person name="Kohara Y."/>
            <person name="Sharp S."/>
            <person name="Simmonds M."/>
            <person name="Spiegler S."/>
            <person name="Tivey A."/>
            <person name="Sugano S."/>
            <person name="White B."/>
            <person name="Walker D."/>
            <person name="Woodward J."/>
            <person name="Winckler T."/>
            <person name="Tanaka Y."/>
            <person name="Shaulsky G."/>
            <person name="Schleicher M."/>
            <person name="Weinstock G."/>
            <person name="Rosenthal A."/>
            <person name="Cox E.C."/>
            <person name="Chisholm R.L."/>
            <person name="Gibbs R."/>
            <person name="Loomis W.F."/>
            <person name="Platzer M."/>
            <person name="Kay R.R."/>
            <person name="Williams J."/>
            <person name="Dear P.H."/>
            <person name="Noegel A.A."/>
            <person name="Barrell B."/>
            <person name="Kuspa A."/>
        </authorList>
    </citation>
    <scope>NUCLEOTIDE SEQUENCE [LARGE SCALE GENOMIC DNA]</scope>
    <source>
        <strain evidence="8 9">AX4</strain>
    </source>
</reference>
<keyword evidence="4 6" id="KW-0472">Membrane</keyword>
<dbReference type="InParanoid" id="C7G035"/>
<evidence type="ECO:0000256" key="4">
    <source>
        <dbReference type="ARBA" id="ARBA00023136"/>
    </source>
</evidence>
<dbReference type="Proteomes" id="UP000002195">
    <property type="component" value="Unassembled WGS sequence"/>
</dbReference>
<evidence type="ECO:0000256" key="5">
    <source>
        <dbReference type="SAM" id="MobiDB-lite"/>
    </source>
</evidence>
<keyword evidence="2 6" id="KW-0812">Transmembrane</keyword>
<comment type="subcellular location">
    <subcellularLocation>
        <location evidence="1">Membrane</location>
        <topology evidence="1">Multi-pass membrane protein</topology>
    </subcellularLocation>
</comment>
<dbReference type="PaxDb" id="44689-DDB0304562"/>
<evidence type="ECO:0000259" key="7">
    <source>
        <dbReference type="Pfam" id="PF03151"/>
    </source>
</evidence>
<dbReference type="eggNOG" id="KOG1441">
    <property type="taxonomic scope" value="Eukaryota"/>
</dbReference>
<accession>C7G035</accession>
<dbReference type="dictyBase" id="DDB_G0304561"/>
<feature type="compositionally biased region" description="Basic and acidic residues" evidence="5">
    <location>
        <begin position="469"/>
        <end position="484"/>
    </location>
</feature>
<dbReference type="PANTHER" id="PTHR11132">
    <property type="entry name" value="SOLUTE CARRIER FAMILY 35"/>
    <property type="match status" value="1"/>
</dbReference>
<evidence type="ECO:0000313" key="8">
    <source>
        <dbReference type="EMBL" id="EEU04087.1"/>
    </source>
</evidence>
<feature type="compositionally biased region" description="Low complexity" evidence="5">
    <location>
        <begin position="22"/>
        <end position="34"/>
    </location>
</feature>
<sequence>MNVIPSIEKGKEEETNSIPYNQIQQQQQQRQQQQTKGVIVKEDSEEGGEYENGGDEESLLINHKNNNNNNNNNGSSDNSDSDSDSDTDSENETFICVCTSCYKKPEVKPIDRKKGFVSLFWVIIWIGLNMLLFFVNKYLDDRNPPFVFPIFVIMTGTFSTFFGSCIAVFIFKISDFPIKELRQHKLLLLVCSVFQAISYVMENVSIDQMSIPLNQVIKATGPAFIIILSFILYRKTYPFSILLCTFIIIIGVVITIFTSPQIKIIGFLYAFGSIIFASIQTVLIAKLVKNPKLNALSLLVATSLPSALVCLPIFFIFEFKEMKQYNGPTTIPIISVIGLAISACFYNLAHFYIVQFTSALYYVIIGNVKVVLVIIISSLVFANGFTPLNYLGAVVTMIGFILYNVFKYYENIGKNPPFITPFINCFIKCGCCQKIKPKKSKRNKNKTNDYNYYDNESDNENENNNTKNQDNKNKNKKEIEKENINKTINGD</sequence>
<dbReference type="AlphaFoldDB" id="C7G035"/>
<dbReference type="SUPFAM" id="SSF103481">
    <property type="entry name" value="Multidrug resistance efflux transporter EmrE"/>
    <property type="match status" value="1"/>
</dbReference>
<feature type="transmembrane region" description="Helical" evidence="6">
    <location>
        <begin position="183"/>
        <end position="201"/>
    </location>
</feature>
<feature type="domain" description="Sugar phosphate transporter" evidence="7">
    <location>
        <begin position="120"/>
        <end position="404"/>
    </location>
</feature>
<dbReference type="GO" id="GO:0015297">
    <property type="term" value="F:antiporter activity"/>
    <property type="evidence" value="ECO:0000318"/>
    <property type="project" value="GO_Central"/>
</dbReference>
<feature type="transmembrane region" description="Helical" evidence="6">
    <location>
        <begin position="329"/>
        <end position="348"/>
    </location>
</feature>
<dbReference type="GO" id="GO:0055085">
    <property type="term" value="P:transmembrane transport"/>
    <property type="evidence" value="ECO:0000318"/>
    <property type="project" value="GO_Central"/>
</dbReference>
<dbReference type="PhylomeDB" id="C7G035"/>
<dbReference type="VEuPathDB" id="AmoebaDB:DDB_G0304561"/>
<feature type="transmembrane region" description="Helical" evidence="6">
    <location>
        <begin position="116"/>
        <end position="135"/>
    </location>
</feature>
<evidence type="ECO:0000313" key="9">
    <source>
        <dbReference type="Proteomes" id="UP000002195"/>
    </source>
</evidence>
<feature type="transmembrane region" description="Helical" evidence="6">
    <location>
        <begin position="388"/>
        <end position="406"/>
    </location>
</feature>
<evidence type="ECO:0000256" key="1">
    <source>
        <dbReference type="ARBA" id="ARBA00004141"/>
    </source>
</evidence>
<feature type="compositionally biased region" description="Low complexity" evidence="5">
    <location>
        <begin position="65"/>
        <end position="78"/>
    </location>
</feature>
<feature type="transmembrane region" description="Helical" evidence="6">
    <location>
        <begin position="360"/>
        <end position="382"/>
    </location>
</feature>
<feature type="transmembrane region" description="Helical" evidence="6">
    <location>
        <begin position="147"/>
        <end position="171"/>
    </location>
</feature>
<dbReference type="KEGG" id="ddi:DDB_G0304561"/>
<dbReference type="InterPro" id="IPR050186">
    <property type="entry name" value="TPT_transporter"/>
</dbReference>
<dbReference type="GeneID" id="8624908"/>
<dbReference type="HOGENOM" id="CLU_556015_0_0_1"/>
<dbReference type="InterPro" id="IPR037185">
    <property type="entry name" value="EmrE-like"/>
</dbReference>
<feature type="transmembrane region" description="Helical" evidence="6">
    <location>
        <begin position="264"/>
        <end position="284"/>
    </location>
</feature>
<name>C7G035_DICDI</name>
<keyword evidence="3 6" id="KW-1133">Transmembrane helix</keyword>
<feature type="transmembrane region" description="Helical" evidence="6">
    <location>
        <begin position="213"/>
        <end position="232"/>
    </location>
</feature>
<feature type="compositionally biased region" description="Acidic residues" evidence="5">
    <location>
        <begin position="43"/>
        <end position="58"/>
    </location>
</feature>
<feature type="transmembrane region" description="Helical" evidence="6">
    <location>
        <begin position="239"/>
        <end position="258"/>
    </location>
</feature>
<evidence type="ECO:0000256" key="6">
    <source>
        <dbReference type="SAM" id="Phobius"/>
    </source>
</evidence>
<comment type="caution">
    <text evidence="8">The sequence shown here is derived from an EMBL/GenBank/DDBJ whole genome shotgun (WGS) entry which is preliminary data.</text>
</comment>
<feature type="transmembrane region" description="Helical" evidence="6">
    <location>
        <begin position="296"/>
        <end position="317"/>
    </location>
</feature>
<evidence type="ECO:0000256" key="2">
    <source>
        <dbReference type="ARBA" id="ARBA00022692"/>
    </source>
</evidence>
<dbReference type="GO" id="GO:0016020">
    <property type="term" value="C:membrane"/>
    <property type="evidence" value="ECO:0007669"/>
    <property type="project" value="UniProtKB-SubCell"/>
</dbReference>
<keyword evidence="9" id="KW-1185">Reference proteome</keyword>
<protein>
    <submittedName>
        <fullName evidence="8">Transmembrane protein</fullName>
    </submittedName>
</protein>
<organism evidence="8 9">
    <name type="scientific">Dictyostelium discoideum</name>
    <name type="common">Social amoeba</name>
    <dbReference type="NCBI Taxonomy" id="44689"/>
    <lineage>
        <taxon>Eukaryota</taxon>
        <taxon>Amoebozoa</taxon>
        <taxon>Evosea</taxon>
        <taxon>Eumycetozoa</taxon>
        <taxon>Dictyostelia</taxon>
        <taxon>Dictyosteliales</taxon>
        <taxon>Dictyosteliaceae</taxon>
        <taxon>Dictyostelium</taxon>
    </lineage>
</organism>
<dbReference type="RefSeq" id="XP_002649139.1">
    <property type="nucleotide sequence ID" value="XM_002649093.1"/>
</dbReference>
<dbReference type="EMBL" id="AAFI02000073">
    <property type="protein sequence ID" value="EEU04087.1"/>
    <property type="molecule type" value="Genomic_DNA"/>
</dbReference>
<dbReference type="SMR" id="C7G035"/>